<keyword evidence="4" id="KW-1185">Reference proteome</keyword>
<organism evidence="3 4">
    <name type="scientific">Dongia mobilis</name>
    <dbReference type="NCBI Taxonomy" id="578943"/>
    <lineage>
        <taxon>Bacteria</taxon>
        <taxon>Pseudomonadati</taxon>
        <taxon>Pseudomonadota</taxon>
        <taxon>Alphaproteobacteria</taxon>
        <taxon>Rhodospirillales</taxon>
        <taxon>Dongiaceae</taxon>
        <taxon>Dongia</taxon>
    </lineage>
</organism>
<dbReference type="AlphaFoldDB" id="A0A4V3DF22"/>
<sequence>MAAPPRADSNGGTDRVAVGRQGTRAPALPPSLLGPLPAPPRRDPSLMPFLSIMLLVLAFFIILTSKASFDADKARAVTESVQRKFAGQQAAVVDGPQGGALQPEARDVLENVRVLFQGLVPLDRNARQIGAHEMALSLPVDLFFAADTADVLPARRSLMDEVMRAIALRPAGWEYELEIRLQGDPPGPLTLDRAANLAATLAGERPAEPGILVALGPGSPDWMALMIRLRPTPGESLP</sequence>
<feature type="region of interest" description="Disordered" evidence="1">
    <location>
        <begin position="1"/>
        <end position="36"/>
    </location>
</feature>
<protein>
    <submittedName>
        <fullName evidence="3">Flagellar motor protein MotB</fullName>
    </submittedName>
</protein>
<keyword evidence="2" id="KW-1133">Transmembrane helix</keyword>
<comment type="caution">
    <text evidence="3">The sequence shown here is derived from an EMBL/GenBank/DDBJ whole genome shotgun (WGS) entry which is preliminary data.</text>
</comment>
<proteinExistence type="predicted"/>
<dbReference type="RefSeq" id="WP_133612417.1">
    <property type="nucleotide sequence ID" value="NZ_SNYW01000006.1"/>
</dbReference>
<name>A0A4V3DF22_9PROT</name>
<evidence type="ECO:0000313" key="4">
    <source>
        <dbReference type="Proteomes" id="UP000295783"/>
    </source>
</evidence>
<dbReference type="Proteomes" id="UP000295783">
    <property type="component" value="Unassembled WGS sequence"/>
</dbReference>
<gene>
    <name evidence="3" type="ORF">A8950_0942</name>
</gene>
<keyword evidence="3" id="KW-0282">Flagellum</keyword>
<feature type="transmembrane region" description="Helical" evidence="2">
    <location>
        <begin position="46"/>
        <end position="65"/>
    </location>
</feature>
<keyword evidence="2" id="KW-0472">Membrane</keyword>
<evidence type="ECO:0000256" key="1">
    <source>
        <dbReference type="SAM" id="MobiDB-lite"/>
    </source>
</evidence>
<evidence type="ECO:0000256" key="2">
    <source>
        <dbReference type="SAM" id="Phobius"/>
    </source>
</evidence>
<keyword evidence="2" id="KW-0812">Transmembrane</keyword>
<accession>A0A4V3DF22</accession>
<reference evidence="3 4" key="1">
    <citation type="submission" date="2019-03" db="EMBL/GenBank/DDBJ databases">
        <title>Genomic Encyclopedia of Type Strains, Phase III (KMG-III): the genomes of soil and plant-associated and newly described type strains.</title>
        <authorList>
            <person name="Whitman W."/>
        </authorList>
    </citation>
    <scope>NUCLEOTIDE SEQUENCE [LARGE SCALE GENOMIC DNA]</scope>
    <source>
        <strain evidence="3 4">CGMCC 1.7660</strain>
    </source>
</reference>
<dbReference type="EMBL" id="SNYW01000006">
    <property type="protein sequence ID" value="TDQ84391.1"/>
    <property type="molecule type" value="Genomic_DNA"/>
</dbReference>
<keyword evidence="3" id="KW-0966">Cell projection</keyword>
<keyword evidence="3" id="KW-0969">Cilium</keyword>
<evidence type="ECO:0000313" key="3">
    <source>
        <dbReference type="EMBL" id="TDQ84391.1"/>
    </source>
</evidence>
<feature type="compositionally biased region" description="Low complexity" evidence="1">
    <location>
        <begin position="24"/>
        <end position="35"/>
    </location>
</feature>